<name>A0A8B8CHF2_CRAVI</name>
<keyword evidence="3 5" id="KW-1133">Transmembrane helix</keyword>
<protein>
    <submittedName>
        <fullName evidence="7">Proton-coupled folate transporter-like</fullName>
    </submittedName>
</protein>
<feature type="transmembrane region" description="Helical" evidence="5">
    <location>
        <begin position="356"/>
        <end position="378"/>
    </location>
</feature>
<dbReference type="InterPro" id="IPR011701">
    <property type="entry name" value="MFS"/>
</dbReference>
<dbReference type="GeneID" id="111119085"/>
<dbReference type="SUPFAM" id="SSF103473">
    <property type="entry name" value="MFS general substrate transporter"/>
    <property type="match status" value="2"/>
</dbReference>
<dbReference type="OrthoDB" id="3026777at2759"/>
<organism evidence="6 7">
    <name type="scientific">Crassostrea virginica</name>
    <name type="common">Eastern oyster</name>
    <dbReference type="NCBI Taxonomy" id="6565"/>
    <lineage>
        <taxon>Eukaryota</taxon>
        <taxon>Metazoa</taxon>
        <taxon>Spiralia</taxon>
        <taxon>Lophotrochozoa</taxon>
        <taxon>Mollusca</taxon>
        <taxon>Bivalvia</taxon>
        <taxon>Autobranchia</taxon>
        <taxon>Pteriomorphia</taxon>
        <taxon>Ostreida</taxon>
        <taxon>Ostreoidea</taxon>
        <taxon>Ostreidae</taxon>
        <taxon>Crassostrea</taxon>
    </lineage>
</organism>
<sequence length="430" mass="47662">MFSCGKGIVIINIVIFLYKIGDGMLDATTRPYLIHGVCYKILGTVVRENETACSSLDKYPALEDEVQKQSGYYLIYYRLLLNIPAILLSMFCGSYSDRHGRKLPILLPCFGGMAAVMMYLASNMLSEHRVQMILGGAAMQGMFGKSSLINMAANSIVFDFSNCENRTRNFGKLLAMNFLGGTLGALMSGVFQDLLDINTTFVAIMILYIIAISLVFLLQDEDEKKTDTLDPKTNSFCQVFKVGHIKETVAVITKSRSGNNRKLNLSDVNIVIIGLISMFAKVIFLAFSTTSWMVFVSLGMGAFIGMAPSTLRSLLSKTLNEDEAGKVFSILSCGETISKFLGSLIFVNIYGATAHIFRGITYITETFIVLIMLVIVLVKYRQLQHLQSSLDNVTVVIDNKNIDQRETQSVVDNSHTQKCKSENSVYYISV</sequence>
<dbReference type="GO" id="GO:0022857">
    <property type="term" value="F:transmembrane transporter activity"/>
    <property type="evidence" value="ECO:0007669"/>
    <property type="project" value="InterPro"/>
</dbReference>
<dbReference type="RefSeq" id="XP_022314614.1">
    <property type="nucleotide sequence ID" value="XM_022458906.1"/>
</dbReference>
<evidence type="ECO:0000256" key="5">
    <source>
        <dbReference type="SAM" id="Phobius"/>
    </source>
</evidence>
<reference evidence="7" key="1">
    <citation type="submission" date="2025-08" db="UniProtKB">
        <authorList>
            <consortium name="RefSeq"/>
        </authorList>
    </citation>
    <scope>IDENTIFICATION</scope>
    <source>
        <tissue evidence="7">Whole sample</tissue>
    </source>
</reference>
<dbReference type="GO" id="GO:0016020">
    <property type="term" value="C:membrane"/>
    <property type="evidence" value="ECO:0007669"/>
    <property type="project" value="UniProtKB-SubCell"/>
</dbReference>
<feature type="transmembrane region" description="Helical" evidence="5">
    <location>
        <begin position="75"/>
        <end position="93"/>
    </location>
</feature>
<evidence type="ECO:0000313" key="7">
    <source>
        <dbReference type="RefSeq" id="XP_022314614.1"/>
    </source>
</evidence>
<dbReference type="Proteomes" id="UP000694844">
    <property type="component" value="Chromosome 2"/>
</dbReference>
<comment type="subcellular location">
    <subcellularLocation>
        <location evidence="1">Membrane</location>
        <topology evidence="1">Multi-pass membrane protein</topology>
    </subcellularLocation>
</comment>
<dbReference type="PANTHER" id="PTHR23507">
    <property type="entry name" value="ZGC:174356"/>
    <property type="match status" value="1"/>
</dbReference>
<gene>
    <name evidence="7" type="primary">LOC111119085</name>
</gene>
<dbReference type="Pfam" id="PF07690">
    <property type="entry name" value="MFS_1"/>
    <property type="match status" value="1"/>
</dbReference>
<evidence type="ECO:0000256" key="2">
    <source>
        <dbReference type="ARBA" id="ARBA00022692"/>
    </source>
</evidence>
<accession>A0A8B8CHF2</accession>
<proteinExistence type="predicted"/>
<feature type="transmembrane region" description="Helical" evidence="5">
    <location>
        <begin position="293"/>
        <end position="315"/>
    </location>
</feature>
<feature type="transmembrane region" description="Helical" evidence="5">
    <location>
        <begin position="173"/>
        <end position="191"/>
    </location>
</feature>
<dbReference type="InterPro" id="IPR036259">
    <property type="entry name" value="MFS_trans_sf"/>
</dbReference>
<dbReference type="PANTHER" id="PTHR23507:SF1">
    <property type="entry name" value="FI18259P1-RELATED"/>
    <property type="match status" value="1"/>
</dbReference>
<feature type="transmembrane region" description="Helical" evidence="5">
    <location>
        <begin position="197"/>
        <end position="218"/>
    </location>
</feature>
<evidence type="ECO:0000313" key="6">
    <source>
        <dbReference type="Proteomes" id="UP000694844"/>
    </source>
</evidence>
<feature type="transmembrane region" description="Helical" evidence="5">
    <location>
        <begin position="327"/>
        <end position="350"/>
    </location>
</feature>
<evidence type="ECO:0000256" key="3">
    <source>
        <dbReference type="ARBA" id="ARBA00022989"/>
    </source>
</evidence>
<dbReference type="Gene3D" id="1.20.1250.20">
    <property type="entry name" value="MFS general substrate transporter like domains"/>
    <property type="match status" value="1"/>
</dbReference>
<dbReference type="KEGG" id="cvn:111119085"/>
<dbReference type="AlphaFoldDB" id="A0A8B8CHF2"/>
<evidence type="ECO:0000256" key="4">
    <source>
        <dbReference type="ARBA" id="ARBA00023136"/>
    </source>
</evidence>
<feature type="transmembrane region" description="Helical" evidence="5">
    <location>
        <begin position="268"/>
        <end position="287"/>
    </location>
</feature>
<keyword evidence="2 5" id="KW-0812">Transmembrane</keyword>
<keyword evidence="4 5" id="KW-0472">Membrane</keyword>
<evidence type="ECO:0000256" key="1">
    <source>
        <dbReference type="ARBA" id="ARBA00004141"/>
    </source>
</evidence>
<feature type="transmembrane region" description="Helical" evidence="5">
    <location>
        <begin position="105"/>
        <end position="122"/>
    </location>
</feature>
<feature type="transmembrane region" description="Helical" evidence="5">
    <location>
        <begin position="142"/>
        <end position="161"/>
    </location>
</feature>
<keyword evidence="6" id="KW-1185">Reference proteome</keyword>